<dbReference type="AlphaFoldDB" id="A0A5N8WMQ5"/>
<evidence type="ECO:0000313" key="3">
    <source>
        <dbReference type="Proteomes" id="UP000373149"/>
    </source>
</evidence>
<accession>A0A5N8WMQ5</accession>
<sequence length="69" mass="7325">MPLWGPGAGAAPTCHPILVQVYDLDDDLLADWTPPARARYQGASGVRHGYLPSQTPPPPLTHAVAVANR</sequence>
<reference evidence="2 3" key="1">
    <citation type="submission" date="2019-09" db="EMBL/GenBank/DDBJ databases">
        <authorList>
            <person name="Duangmal K."/>
            <person name="Teo W.F.A."/>
            <person name="Lipun K."/>
        </authorList>
    </citation>
    <scope>NUCLEOTIDE SEQUENCE [LARGE SCALE GENOMIC DNA]</scope>
    <source>
        <strain evidence="2 3">K1PN6</strain>
    </source>
</reference>
<evidence type="ECO:0000256" key="1">
    <source>
        <dbReference type="SAM" id="MobiDB-lite"/>
    </source>
</evidence>
<feature type="region of interest" description="Disordered" evidence="1">
    <location>
        <begin position="46"/>
        <end position="69"/>
    </location>
</feature>
<protein>
    <submittedName>
        <fullName evidence="2">Uncharacterized protein</fullName>
    </submittedName>
</protein>
<organism evidence="2 3">
    <name type="scientific">Streptomyces acidicola</name>
    <dbReference type="NCBI Taxonomy" id="2596892"/>
    <lineage>
        <taxon>Bacteria</taxon>
        <taxon>Bacillati</taxon>
        <taxon>Actinomycetota</taxon>
        <taxon>Actinomycetes</taxon>
        <taxon>Kitasatosporales</taxon>
        <taxon>Streptomycetaceae</taxon>
        <taxon>Streptomyces</taxon>
    </lineage>
</organism>
<evidence type="ECO:0000313" key="2">
    <source>
        <dbReference type="EMBL" id="MPY47804.1"/>
    </source>
</evidence>
<keyword evidence="3" id="KW-1185">Reference proteome</keyword>
<dbReference type="Proteomes" id="UP000373149">
    <property type="component" value="Unassembled WGS sequence"/>
</dbReference>
<dbReference type="RefSeq" id="WP_152859152.1">
    <property type="nucleotide sequence ID" value="NZ_VMNX01000006.1"/>
</dbReference>
<proteinExistence type="predicted"/>
<comment type="caution">
    <text evidence="2">The sequence shown here is derived from an EMBL/GenBank/DDBJ whole genome shotgun (WGS) entry which is preliminary data.</text>
</comment>
<gene>
    <name evidence="2" type="ORF">FPZ41_04055</name>
</gene>
<name>A0A5N8WMQ5_9ACTN</name>
<dbReference type="EMBL" id="VMNX01000006">
    <property type="protein sequence ID" value="MPY47804.1"/>
    <property type="molecule type" value="Genomic_DNA"/>
</dbReference>